<reference evidence="2" key="1">
    <citation type="submission" date="2025-08" db="UniProtKB">
        <authorList>
            <consortium name="RefSeq"/>
        </authorList>
    </citation>
    <scope>IDENTIFICATION</scope>
    <source>
        <tissue evidence="2">Leaves</tissue>
    </source>
</reference>
<evidence type="ECO:0000313" key="2">
    <source>
        <dbReference type="RefSeq" id="XP_018821940.1"/>
    </source>
</evidence>
<dbReference type="InterPro" id="IPR026960">
    <property type="entry name" value="RVT-Znf"/>
</dbReference>
<protein>
    <submittedName>
        <fullName evidence="2">Uncharacterized protein LOC108991966</fullName>
    </submittedName>
</protein>
<evidence type="ECO:0000313" key="1">
    <source>
        <dbReference type="Proteomes" id="UP000235220"/>
    </source>
</evidence>
<gene>
    <name evidence="2" type="primary">LOC108991966</name>
</gene>
<organism evidence="1 2">
    <name type="scientific">Juglans regia</name>
    <name type="common">English walnut</name>
    <dbReference type="NCBI Taxonomy" id="51240"/>
    <lineage>
        <taxon>Eukaryota</taxon>
        <taxon>Viridiplantae</taxon>
        <taxon>Streptophyta</taxon>
        <taxon>Embryophyta</taxon>
        <taxon>Tracheophyta</taxon>
        <taxon>Spermatophyta</taxon>
        <taxon>Magnoliopsida</taxon>
        <taxon>eudicotyledons</taxon>
        <taxon>Gunneridae</taxon>
        <taxon>Pentapetalae</taxon>
        <taxon>rosids</taxon>
        <taxon>fabids</taxon>
        <taxon>Fagales</taxon>
        <taxon>Juglandaceae</taxon>
        <taxon>Juglans</taxon>
    </lineage>
</organism>
<dbReference type="GeneID" id="108991966"/>
<dbReference type="RefSeq" id="XP_018821940.1">
    <property type="nucleotide sequence ID" value="XM_018966395.1"/>
</dbReference>
<dbReference type="OrthoDB" id="1622315at2759"/>
<dbReference type="Gramene" id="Jr01_19820_p1">
    <property type="protein sequence ID" value="cds.Jr01_19820_p1"/>
    <property type="gene ID" value="Jr01_19820"/>
</dbReference>
<sequence>MWKACKDVLPTLSNMWKRKIIKEVECPICKRVPEIAEHVLWDCDATKDVWSQGCKRNQKMSGHRSSFLEIWSHMIKNLQQDELDEAVMTAGLIWFRRNLIHGKDFSHPDSLINKAREEIQIFKHSQERQHKKSDANEESCCLWKKKKKPHEGIYKLNWDATIDRAAGKISIGAIIWDSYGNLIGTLIAPHSLSANPFIAE</sequence>
<accession>A0A2I4ERA8</accession>
<name>A0A2I4ERA8_JUGRE</name>
<dbReference type="Proteomes" id="UP000235220">
    <property type="component" value="Chromosome 1"/>
</dbReference>
<proteinExistence type="predicted"/>
<dbReference type="AlphaFoldDB" id="A0A2I4ERA8"/>
<dbReference type="KEGG" id="jre:108991966"/>
<dbReference type="Pfam" id="PF13966">
    <property type="entry name" value="zf-RVT"/>
    <property type="match status" value="1"/>
</dbReference>
<keyword evidence="1" id="KW-1185">Reference proteome</keyword>